<protein>
    <submittedName>
        <fullName evidence="1">Uncharacterized protein</fullName>
    </submittedName>
</protein>
<dbReference type="AlphaFoldDB" id="A0A318YL65"/>
<dbReference type="EMBL" id="KZ821457">
    <property type="protein sequence ID" value="PYH35149.1"/>
    <property type="molecule type" value="Genomic_DNA"/>
</dbReference>
<dbReference type="RefSeq" id="XP_025480627.1">
    <property type="nucleotide sequence ID" value="XM_025623161.1"/>
</dbReference>
<reference evidence="1" key="1">
    <citation type="submission" date="2016-12" db="EMBL/GenBank/DDBJ databases">
        <title>The genomes of Aspergillus section Nigri reveals drivers in fungal speciation.</title>
        <authorList>
            <consortium name="DOE Joint Genome Institute"/>
            <person name="Vesth T.C."/>
            <person name="Nybo J."/>
            <person name="Theobald S."/>
            <person name="Brandl J."/>
            <person name="Frisvad J.C."/>
            <person name="Nielsen K.F."/>
            <person name="Lyhne E.K."/>
            <person name="Kogle M.E."/>
            <person name="Kuo A."/>
            <person name="Riley R."/>
            <person name="Clum A."/>
            <person name="Nolan M."/>
            <person name="Lipzen A."/>
            <person name="Salamov A."/>
            <person name="Henrissat B."/>
            <person name="Wiebenga A."/>
            <person name="De Vries R.P."/>
            <person name="Grigoriev I.V."/>
            <person name="Mortensen U.H."/>
            <person name="Andersen M.R."/>
            <person name="Baker S.E."/>
        </authorList>
    </citation>
    <scope>NUCLEOTIDE SEQUENCE [LARGE SCALE GENOMIC DNA]</scope>
    <source>
        <strain evidence="1">CBS 115656</strain>
    </source>
</reference>
<accession>A0A318YL65</accession>
<gene>
    <name evidence="1" type="ORF">BO87DRAFT_375921</name>
</gene>
<keyword evidence="2" id="KW-1185">Reference proteome</keyword>
<evidence type="ECO:0000313" key="2">
    <source>
        <dbReference type="Proteomes" id="UP000247647"/>
    </source>
</evidence>
<evidence type="ECO:0000313" key="1">
    <source>
        <dbReference type="EMBL" id="PYH35149.1"/>
    </source>
</evidence>
<name>A0A318YL65_ASPNB</name>
<dbReference type="GeneID" id="37125617"/>
<organism evidence="1 2">
    <name type="scientific">Aspergillus neoniger (strain CBS 115656)</name>
    <dbReference type="NCBI Taxonomy" id="1448310"/>
    <lineage>
        <taxon>Eukaryota</taxon>
        <taxon>Fungi</taxon>
        <taxon>Dikarya</taxon>
        <taxon>Ascomycota</taxon>
        <taxon>Pezizomycotina</taxon>
        <taxon>Eurotiomycetes</taxon>
        <taxon>Eurotiomycetidae</taxon>
        <taxon>Eurotiales</taxon>
        <taxon>Aspergillaceae</taxon>
        <taxon>Aspergillus</taxon>
        <taxon>Aspergillus subgen. Circumdati</taxon>
    </lineage>
</organism>
<proteinExistence type="predicted"/>
<dbReference type="Proteomes" id="UP000247647">
    <property type="component" value="Unassembled WGS sequence"/>
</dbReference>
<sequence>MAAPVHSGNGLLRLLRWMEPRRGGMELTAWCLAPLVPIRSLPLRTTISRAVSLTIWDCCSISSLT</sequence>